<evidence type="ECO:0000313" key="12">
    <source>
        <dbReference type="EMBL" id="CAH1251798.1"/>
    </source>
</evidence>
<evidence type="ECO:0000256" key="3">
    <source>
        <dbReference type="ARBA" id="ARBA00022676"/>
    </source>
</evidence>
<keyword evidence="4" id="KW-0808">Transferase</keyword>
<protein>
    <submittedName>
        <fullName evidence="12">ST8SIA3 protein</fullName>
    </submittedName>
</protein>
<proteinExistence type="inferred from homology"/>
<accession>A0A8J9ZCD8</accession>
<evidence type="ECO:0000256" key="2">
    <source>
        <dbReference type="ARBA" id="ARBA00006003"/>
    </source>
</evidence>
<reference evidence="12" key="1">
    <citation type="submission" date="2022-01" db="EMBL/GenBank/DDBJ databases">
        <authorList>
            <person name="Braso-Vives M."/>
        </authorList>
    </citation>
    <scope>NUCLEOTIDE SEQUENCE</scope>
</reference>
<keyword evidence="9 11" id="KW-0472">Membrane</keyword>
<dbReference type="PANTHER" id="PTHR11987">
    <property type="entry name" value="ALPHA-2,8-SIALYLTRANSFERASE"/>
    <property type="match status" value="1"/>
</dbReference>
<keyword evidence="8" id="KW-0333">Golgi apparatus</keyword>
<dbReference type="EMBL" id="OV696704">
    <property type="protein sequence ID" value="CAH1251798.1"/>
    <property type="molecule type" value="Genomic_DNA"/>
</dbReference>
<dbReference type="PANTHER" id="PTHR11987:SF36">
    <property type="entry name" value="SIA-ALPHA-2,3-GAL-BETA-1,4-GLCNAC-R:ALPHA 2,8-SIALYLTRANSFERASE"/>
    <property type="match status" value="1"/>
</dbReference>
<keyword evidence="6" id="KW-0735">Signal-anchor</keyword>
<evidence type="ECO:0000256" key="10">
    <source>
        <dbReference type="ARBA" id="ARBA00023180"/>
    </source>
</evidence>
<dbReference type="InterPro" id="IPR001675">
    <property type="entry name" value="Glyco_trans_29"/>
</dbReference>
<evidence type="ECO:0000256" key="11">
    <source>
        <dbReference type="SAM" id="Phobius"/>
    </source>
</evidence>
<dbReference type="AlphaFoldDB" id="A0A8J9ZCD8"/>
<dbReference type="GO" id="GO:0006491">
    <property type="term" value="P:N-glycan processing"/>
    <property type="evidence" value="ECO:0007669"/>
    <property type="project" value="TreeGrafter"/>
</dbReference>
<name>A0A8J9ZCD8_BRALA</name>
<sequence length="455" mass="50841">MYSSVAQRKRAGPITQSLERQIKLCDGLKSETDYVNVTVRFDADSTSENRCGLCIPTGGTGETPALIGATYRRRVKRRPWLAETGVAGPLGESGQDRTPLVSSSGEGAMALRGVLRYIAVFVGSVFLVSLLAMLHRVHDTEKVSKKSGKASLGGGTGTLRQITKEERKLENQEHLYLGDSDDSFAVQSAFNASDFGEDQDETLMTNQKASVYDGDPFDEAVTSEGVLVTKIPKQPPWALNMTEVAMAKKGLRKYFNVVKRISLTKKDVQPGTIMHFDQSPENYVFSISPMLYDLLPERSPLQGMHHRKCAVIGNSGILLDSGCGNEINKADFVFRCNFAPTKGYEKDVGTKTNFTTFNGSILQYRFKYLATEKQREEFLKFVQALGDAIFWMPVFTYHTNAIPVRILTDFFWENRNKTDVKLAWLGNALKWINGWVIYIVQDFATVPQRPLAMMF</sequence>
<evidence type="ECO:0000256" key="9">
    <source>
        <dbReference type="ARBA" id="ARBA00023136"/>
    </source>
</evidence>
<evidence type="ECO:0000256" key="4">
    <source>
        <dbReference type="ARBA" id="ARBA00022679"/>
    </source>
</evidence>
<organism evidence="12 13">
    <name type="scientific">Branchiostoma lanceolatum</name>
    <name type="common">Common lancelet</name>
    <name type="synonym">Amphioxus lanceolatum</name>
    <dbReference type="NCBI Taxonomy" id="7740"/>
    <lineage>
        <taxon>Eukaryota</taxon>
        <taxon>Metazoa</taxon>
        <taxon>Chordata</taxon>
        <taxon>Cephalochordata</taxon>
        <taxon>Leptocardii</taxon>
        <taxon>Amphioxiformes</taxon>
        <taxon>Branchiostomatidae</taxon>
        <taxon>Branchiostoma</taxon>
    </lineage>
</organism>
<dbReference type="InterPro" id="IPR050943">
    <property type="entry name" value="Glycosyltr_29_Sialyltrsf"/>
</dbReference>
<dbReference type="InterPro" id="IPR038578">
    <property type="entry name" value="GT29-like_sf"/>
</dbReference>
<dbReference type="GO" id="GO:0003828">
    <property type="term" value="F:alpha-N-acetylneuraminate alpha-2,8-sialyltransferase activity"/>
    <property type="evidence" value="ECO:0007669"/>
    <property type="project" value="TreeGrafter"/>
</dbReference>
<dbReference type="GO" id="GO:0000139">
    <property type="term" value="C:Golgi membrane"/>
    <property type="evidence" value="ECO:0007669"/>
    <property type="project" value="UniProtKB-SubCell"/>
</dbReference>
<evidence type="ECO:0000256" key="6">
    <source>
        <dbReference type="ARBA" id="ARBA00022968"/>
    </source>
</evidence>
<dbReference type="GO" id="GO:0009311">
    <property type="term" value="P:oligosaccharide metabolic process"/>
    <property type="evidence" value="ECO:0007669"/>
    <property type="project" value="TreeGrafter"/>
</dbReference>
<dbReference type="Proteomes" id="UP000838412">
    <property type="component" value="Chromosome 19"/>
</dbReference>
<evidence type="ECO:0000256" key="7">
    <source>
        <dbReference type="ARBA" id="ARBA00022989"/>
    </source>
</evidence>
<keyword evidence="7 11" id="KW-1133">Transmembrane helix</keyword>
<evidence type="ECO:0000256" key="1">
    <source>
        <dbReference type="ARBA" id="ARBA00004323"/>
    </source>
</evidence>
<keyword evidence="5 11" id="KW-0812">Transmembrane</keyword>
<evidence type="ECO:0000313" key="13">
    <source>
        <dbReference type="Proteomes" id="UP000838412"/>
    </source>
</evidence>
<keyword evidence="3" id="KW-0328">Glycosyltransferase</keyword>
<dbReference type="Gene3D" id="3.90.1480.20">
    <property type="entry name" value="Glycosyl transferase family 29"/>
    <property type="match status" value="1"/>
</dbReference>
<keyword evidence="10" id="KW-0325">Glycoprotein</keyword>
<evidence type="ECO:0000256" key="8">
    <source>
        <dbReference type="ARBA" id="ARBA00023034"/>
    </source>
</evidence>
<comment type="similarity">
    <text evidence="2">Belongs to the glycosyltransferase 29 family.</text>
</comment>
<keyword evidence="13" id="KW-1185">Reference proteome</keyword>
<comment type="subcellular location">
    <subcellularLocation>
        <location evidence="1">Golgi apparatus membrane</location>
        <topology evidence="1">Single-pass type II membrane protein</topology>
    </subcellularLocation>
</comment>
<feature type="transmembrane region" description="Helical" evidence="11">
    <location>
        <begin position="114"/>
        <end position="134"/>
    </location>
</feature>
<dbReference type="OrthoDB" id="10264956at2759"/>
<gene>
    <name evidence="12" type="primary">ST8SIA3</name>
    <name evidence="12" type="ORF">BLAG_LOCUS12078</name>
</gene>
<evidence type="ECO:0000256" key="5">
    <source>
        <dbReference type="ARBA" id="ARBA00022692"/>
    </source>
</evidence>
<dbReference type="Pfam" id="PF00777">
    <property type="entry name" value="Glyco_transf_29"/>
    <property type="match status" value="1"/>
</dbReference>